<organism evidence="5 6">
    <name type="scientific">Cupriavidus yeoncheonensis</name>
    <dbReference type="NCBI Taxonomy" id="1462994"/>
    <lineage>
        <taxon>Bacteria</taxon>
        <taxon>Pseudomonadati</taxon>
        <taxon>Pseudomonadota</taxon>
        <taxon>Betaproteobacteria</taxon>
        <taxon>Burkholderiales</taxon>
        <taxon>Burkholderiaceae</taxon>
        <taxon>Cupriavidus</taxon>
    </lineage>
</organism>
<gene>
    <name evidence="5" type="primary">nagR_5</name>
    <name evidence="5" type="ORF">LMG31506_04216</name>
</gene>
<dbReference type="InterPro" id="IPR036390">
    <property type="entry name" value="WH_DNA-bd_sf"/>
</dbReference>
<keyword evidence="2" id="KW-0238">DNA-binding</keyword>
<keyword evidence="3" id="KW-0804">Transcription</keyword>
<dbReference type="SUPFAM" id="SSF64288">
    <property type="entry name" value="Chorismate lyase-like"/>
    <property type="match status" value="1"/>
</dbReference>
<sequence>MFEHMSEIRVFPRFMKRMSSNQMSRTNSAEIARQLLEGIVNGRFPVGSLLPTEFELCEQFNASRYTIRAVLQELQDQGLVSRRKNVGTRVEASRPKARFRPTLASVDDLVQFGVEHMRRVQSVETVTVTGDLAREIGCAEGTPWLRISSIRLDEGRADSPMAWTDIYIDPAYTDIGELVSTSPELVSSLIEARYGRQIAEIEQDVRASTLADARVAKALGLEAGAAVLKILRRYLDASGEAFEFSVTVHPADSFSLSMRLKRSTA</sequence>
<dbReference type="GO" id="GO:0045892">
    <property type="term" value="P:negative regulation of DNA-templated transcription"/>
    <property type="evidence" value="ECO:0007669"/>
    <property type="project" value="TreeGrafter"/>
</dbReference>
<dbReference type="Gene3D" id="1.10.10.10">
    <property type="entry name" value="Winged helix-like DNA-binding domain superfamily/Winged helix DNA-binding domain"/>
    <property type="match status" value="1"/>
</dbReference>
<feature type="domain" description="HTH gntR-type" evidence="4">
    <location>
        <begin position="25"/>
        <end position="93"/>
    </location>
</feature>
<dbReference type="Pfam" id="PF07702">
    <property type="entry name" value="UTRA"/>
    <property type="match status" value="1"/>
</dbReference>
<dbReference type="Gene3D" id="3.40.1410.10">
    <property type="entry name" value="Chorismate lyase-like"/>
    <property type="match status" value="1"/>
</dbReference>
<dbReference type="SMART" id="SM00866">
    <property type="entry name" value="UTRA"/>
    <property type="match status" value="1"/>
</dbReference>
<evidence type="ECO:0000256" key="3">
    <source>
        <dbReference type="ARBA" id="ARBA00023163"/>
    </source>
</evidence>
<comment type="caution">
    <text evidence="5">The sequence shown here is derived from an EMBL/GenBank/DDBJ whole genome shotgun (WGS) entry which is preliminary data.</text>
</comment>
<reference evidence="5" key="1">
    <citation type="submission" date="2021-03" db="EMBL/GenBank/DDBJ databases">
        <authorList>
            <person name="Peeters C."/>
        </authorList>
    </citation>
    <scope>NUCLEOTIDE SEQUENCE</scope>
    <source>
        <strain evidence="5">LMG 31506</strain>
    </source>
</reference>
<dbReference type="InterPro" id="IPR000524">
    <property type="entry name" value="Tscrpt_reg_HTH_GntR"/>
</dbReference>
<dbReference type="GO" id="GO:0003677">
    <property type="term" value="F:DNA binding"/>
    <property type="evidence" value="ECO:0007669"/>
    <property type="project" value="UniProtKB-KW"/>
</dbReference>
<keyword evidence="6" id="KW-1185">Reference proteome</keyword>
<proteinExistence type="predicted"/>
<dbReference type="EMBL" id="CAJPUY010000016">
    <property type="protein sequence ID" value="CAG2150538.1"/>
    <property type="molecule type" value="Genomic_DNA"/>
</dbReference>
<dbReference type="InterPro" id="IPR050679">
    <property type="entry name" value="Bact_HTH_transcr_reg"/>
</dbReference>
<dbReference type="PROSITE" id="PS50949">
    <property type="entry name" value="HTH_GNTR"/>
    <property type="match status" value="1"/>
</dbReference>
<keyword evidence="1" id="KW-0805">Transcription regulation</keyword>
<evidence type="ECO:0000313" key="6">
    <source>
        <dbReference type="Proteomes" id="UP000672934"/>
    </source>
</evidence>
<protein>
    <submittedName>
        <fullName evidence="5">HTH-type transcriptional repressor NagR</fullName>
    </submittedName>
</protein>
<dbReference type="GO" id="GO:0003700">
    <property type="term" value="F:DNA-binding transcription factor activity"/>
    <property type="evidence" value="ECO:0007669"/>
    <property type="project" value="InterPro"/>
</dbReference>
<name>A0A916MWP0_9BURK</name>
<dbReference type="SUPFAM" id="SSF46785">
    <property type="entry name" value="Winged helix' DNA-binding domain"/>
    <property type="match status" value="1"/>
</dbReference>
<dbReference type="InterPro" id="IPR036388">
    <property type="entry name" value="WH-like_DNA-bd_sf"/>
</dbReference>
<dbReference type="Proteomes" id="UP000672934">
    <property type="component" value="Unassembled WGS sequence"/>
</dbReference>
<dbReference type="SMART" id="SM00345">
    <property type="entry name" value="HTH_GNTR"/>
    <property type="match status" value="1"/>
</dbReference>
<evidence type="ECO:0000259" key="4">
    <source>
        <dbReference type="PROSITE" id="PS50949"/>
    </source>
</evidence>
<dbReference type="CDD" id="cd07377">
    <property type="entry name" value="WHTH_GntR"/>
    <property type="match status" value="1"/>
</dbReference>
<dbReference type="InterPro" id="IPR011663">
    <property type="entry name" value="UTRA"/>
</dbReference>
<evidence type="ECO:0000256" key="2">
    <source>
        <dbReference type="ARBA" id="ARBA00023125"/>
    </source>
</evidence>
<dbReference type="InterPro" id="IPR028978">
    <property type="entry name" value="Chorismate_lyase_/UTRA_dom_sf"/>
</dbReference>
<evidence type="ECO:0000256" key="1">
    <source>
        <dbReference type="ARBA" id="ARBA00023015"/>
    </source>
</evidence>
<dbReference type="PANTHER" id="PTHR44846:SF17">
    <property type="entry name" value="GNTR-FAMILY TRANSCRIPTIONAL REGULATOR"/>
    <property type="match status" value="1"/>
</dbReference>
<accession>A0A916MWP0</accession>
<dbReference type="PANTHER" id="PTHR44846">
    <property type="entry name" value="MANNOSYL-D-GLYCERATE TRANSPORT/METABOLISM SYSTEM REPRESSOR MNGR-RELATED"/>
    <property type="match status" value="1"/>
</dbReference>
<evidence type="ECO:0000313" key="5">
    <source>
        <dbReference type="EMBL" id="CAG2150538.1"/>
    </source>
</evidence>
<dbReference type="PRINTS" id="PR00035">
    <property type="entry name" value="HTHGNTR"/>
</dbReference>
<dbReference type="AlphaFoldDB" id="A0A916MWP0"/>
<dbReference type="Pfam" id="PF00392">
    <property type="entry name" value="GntR"/>
    <property type="match status" value="1"/>
</dbReference>